<dbReference type="RefSeq" id="WP_006747159.1">
    <property type="nucleotide sequence ID" value="NZ_CP007029.1"/>
</dbReference>
<comment type="subcellular location">
    <subcellularLocation>
        <location evidence="1">Membrane</location>
        <topology evidence="1">Multi-pass membrane protein</topology>
    </subcellularLocation>
</comment>
<dbReference type="Proteomes" id="UP000005289">
    <property type="component" value="Chromosome"/>
</dbReference>
<dbReference type="Gene3D" id="1.20.1420.30">
    <property type="entry name" value="NCX, central ion-binding region"/>
    <property type="match status" value="1"/>
</dbReference>
<keyword evidence="8" id="KW-1185">Reference proteome</keyword>
<feature type="transmembrane region" description="Helical" evidence="5">
    <location>
        <begin position="304"/>
        <end position="322"/>
    </location>
</feature>
<dbReference type="InterPro" id="IPR004481">
    <property type="entry name" value="K/Na/Ca-exchanger"/>
</dbReference>
<dbReference type="GO" id="GO:0006874">
    <property type="term" value="P:intracellular calcium ion homeostasis"/>
    <property type="evidence" value="ECO:0007669"/>
    <property type="project" value="TreeGrafter"/>
</dbReference>
<protein>
    <submittedName>
        <fullName evidence="7">Sodium:calcium antiporter</fullName>
    </submittedName>
</protein>
<evidence type="ECO:0000256" key="2">
    <source>
        <dbReference type="ARBA" id="ARBA00022692"/>
    </source>
</evidence>
<evidence type="ECO:0000313" key="8">
    <source>
        <dbReference type="Proteomes" id="UP000005289"/>
    </source>
</evidence>
<feature type="transmembrane region" description="Helical" evidence="5">
    <location>
        <begin position="81"/>
        <end position="100"/>
    </location>
</feature>
<keyword evidence="2 5" id="KW-0812">Transmembrane</keyword>
<evidence type="ECO:0000259" key="6">
    <source>
        <dbReference type="Pfam" id="PF01699"/>
    </source>
</evidence>
<evidence type="ECO:0000256" key="3">
    <source>
        <dbReference type="ARBA" id="ARBA00022989"/>
    </source>
</evidence>
<organism evidence="7 8">
    <name type="scientific">Thioalkalivibrio paradoxus ARh 1</name>
    <dbReference type="NCBI Taxonomy" id="713585"/>
    <lineage>
        <taxon>Bacteria</taxon>
        <taxon>Pseudomonadati</taxon>
        <taxon>Pseudomonadota</taxon>
        <taxon>Gammaproteobacteria</taxon>
        <taxon>Chromatiales</taxon>
        <taxon>Ectothiorhodospiraceae</taxon>
        <taxon>Thioalkalivibrio</taxon>
    </lineage>
</organism>
<gene>
    <name evidence="7" type="ORF">THITH_14630</name>
</gene>
<dbReference type="EMBL" id="CP007029">
    <property type="protein sequence ID" value="AHE99305.1"/>
    <property type="molecule type" value="Genomic_DNA"/>
</dbReference>
<feature type="domain" description="Sodium/calcium exchanger membrane region" evidence="6">
    <location>
        <begin position="174"/>
        <end position="317"/>
    </location>
</feature>
<dbReference type="InterPro" id="IPR004837">
    <property type="entry name" value="NaCa_Exmemb"/>
</dbReference>
<reference evidence="7 8" key="1">
    <citation type="submission" date="2013-12" db="EMBL/GenBank/DDBJ databases">
        <authorList>
            <consortium name="DOE Joint Genome Institute"/>
            <person name="Muyzer G."/>
            <person name="Huntemann M."/>
            <person name="Han J."/>
            <person name="Chen A."/>
            <person name="Kyrpides N."/>
            <person name="Mavromatis K."/>
            <person name="Markowitz V."/>
            <person name="Palaniappan K."/>
            <person name="Ivanova N."/>
            <person name="Schaumberg A."/>
            <person name="Pati A."/>
            <person name="Liolios K."/>
            <person name="Nordberg H.P."/>
            <person name="Cantor M.N."/>
            <person name="Hua S.X."/>
            <person name="Woyke T."/>
        </authorList>
    </citation>
    <scope>NUCLEOTIDE SEQUENCE [LARGE SCALE GENOMIC DNA]</scope>
    <source>
        <strain evidence="7 8">ARh 1</strain>
    </source>
</reference>
<feature type="transmembrane region" description="Helical" evidence="5">
    <location>
        <begin position="130"/>
        <end position="148"/>
    </location>
</feature>
<dbReference type="Pfam" id="PF01699">
    <property type="entry name" value="Na_Ca_ex"/>
    <property type="match status" value="2"/>
</dbReference>
<dbReference type="GO" id="GO:0008273">
    <property type="term" value="F:calcium, potassium:sodium antiporter activity"/>
    <property type="evidence" value="ECO:0007669"/>
    <property type="project" value="TreeGrafter"/>
</dbReference>
<dbReference type="NCBIfam" id="TIGR00367">
    <property type="entry name" value="calcium/sodium antiporter"/>
    <property type="match status" value="1"/>
</dbReference>
<accession>W0DR25</accession>
<feature type="transmembrane region" description="Helical" evidence="5">
    <location>
        <begin position="175"/>
        <end position="197"/>
    </location>
</feature>
<dbReference type="PANTHER" id="PTHR10846">
    <property type="entry name" value="SODIUM/POTASSIUM/CALCIUM EXCHANGER"/>
    <property type="match status" value="1"/>
</dbReference>
<feature type="transmembrane region" description="Helical" evidence="5">
    <location>
        <begin position="209"/>
        <end position="232"/>
    </location>
</feature>
<dbReference type="AlphaFoldDB" id="W0DR25"/>
<evidence type="ECO:0000313" key="7">
    <source>
        <dbReference type="EMBL" id="AHE99305.1"/>
    </source>
</evidence>
<evidence type="ECO:0000256" key="4">
    <source>
        <dbReference type="ARBA" id="ARBA00023136"/>
    </source>
</evidence>
<keyword evidence="3 5" id="KW-1133">Transmembrane helix</keyword>
<name>W0DR25_9GAMM</name>
<sequence>MWLAALAATAGLAALTFGADRLVLGASALARGLGVTPLLIGLTIVAFGTSAPEVVVSIVAALQGNPALAVGNAIGSNIANIGLVLGATALIAPLVVASGILRREFPILLGVTLLGLALLLDGFLGRIDGLILLAGLVALTAWLIAEGLRGRKHPDRLSADVEAAMPAPMSPVRAVAWLAVGLVLLLAGSRSLVWGAVELAAGLGVSDLVIGLTIVAIGTSLPELATSVVAAWKGETELAIGNVIGSNLFNLLCVLAIPGLLAPSAVEMSVLMRDYPVMLGMTVLLLLLAVSLRGPHRVQRWEGALLLGLFAGYLILIGWSAVT</sequence>
<evidence type="ECO:0000256" key="1">
    <source>
        <dbReference type="ARBA" id="ARBA00004141"/>
    </source>
</evidence>
<feature type="domain" description="Sodium/calcium exchanger membrane region" evidence="6">
    <location>
        <begin position="6"/>
        <end position="144"/>
    </location>
</feature>
<feature type="transmembrane region" description="Helical" evidence="5">
    <location>
        <begin position="244"/>
        <end position="263"/>
    </location>
</feature>
<keyword evidence="4 5" id="KW-0472">Membrane</keyword>
<dbReference type="OrthoDB" id="9794225at2"/>
<dbReference type="InterPro" id="IPR044880">
    <property type="entry name" value="NCX_ion-bd_dom_sf"/>
</dbReference>
<dbReference type="GO" id="GO:0005262">
    <property type="term" value="F:calcium channel activity"/>
    <property type="evidence" value="ECO:0007669"/>
    <property type="project" value="TreeGrafter"/>
</dbReference>
<feature type="transmembrane region" description="Helical" evidence="5">
    <location>
        <begin position="275"/>
        <end position="292"/>
    </location>
</feature>
<proteinExistence type="predicted"/>
<dbReference type="GO" id="GO:0005886">
    <property type="term" value="C:plasma membrane"/>
    <property type="evidence" value="ECO:0007669"/>
    <property type="project" value="TreeGrafter"/>
</dbReference>
<dbReference type="STRING" id="713585.THITH_14630"/>
<evidence type="ECO:0000256" key="5">
    <source>
        <dbReference type="SAM" id="Phobius"/>
    </source>
</evidence>
<dbReference type="PANTHER" id="PTHR10846:SF8">
    <property type="entry name" value="INNER MEMBRANE PROTEIN YRBG"/>
    <property type="match status" value="1"/>
</dbReference>
<dbReference type="KEGG" id="tti:THITH_14630"/>
<dbReference type="HOGENOM" id="CLU_007948_0_2_6"/>